<evidence type="ECO:0000256" key="8">
    <source>
        <dbReference type="ARBA" id="ARBA00047454"/>
    </source>
</evidence>
<dbReference type="EC" id="2.7.11.11" evidence="1"/>
<evidence type="ECO:0000256" key="9">
    <source>
        <dbReference type="SAM" id="MobiDB-lite"/>
    </source>
</evidence>
<comment type="catalytic activity">
    <reaction evidence="8">
        <text>L-seryl-[protein] + ATP = O-phospho-L-seryl-[protein] + ADP + H(+)</text>
        <dbReference type="Rhea" id="RHEA:17989"/>
        <dbReference type="Rhea" id="RHEA-COMP:9863"/>
        <dbReference type="Rhea" id="RHEA-COMP:11604"/>
        <dbReference type="ChEBI" id="CHEBI:15378"/>
        <dbReference type="ChEBI" id="CHEBI:29999"/>
        <dbReference type="ChEBI" id="CHEBI:30616"/>
        <dbReference type="ChEBI" id="CHEBI:83421"/>
        <dbReference type="ChEBI" id="CHEBI:456216"/>
        <dbReference type="EC" id="2.7.11.11"/>
    </reaction>
</comment>
<feature type="compositionally biased region" description="Basic and acidic residues" evidence="9">
    <location>
        <begin position="418"/>
        <end position="431"/>
    </location>
</feature>
<evidence type="ECO:0000256" key="2">
    <source>
        <dbReference type="ARBA" id="ARBA00022527"/>
    </source>
</evidence>
<evidence type="ECO:0000313" key="12">
    <source>
        <dbReference type="EMBL" id="OJD24304.1"/>
    </source>
</evidence>
<dbReference type="PANTHER" id="PTHR24353">
    <property type="entry name" value="CYCLIC NUCLEOTIDE-DEPENDENT PROTEIN KINASE"/>
    <property type="match status" value="1"/>
</dbReference>
<organism evidence="12 13">
    <name type="scientific">Blastomyces percursus</name>
    <dbReference type="NCBI Taxonomy" id="1658174"/>
    <lineage>
        <taxon>Eukaryota</taxon>
        <taxon>Fungi</taxon>
        <taxon>Dikarya</taxon>
        <taxon>Ascomycota</taxon>
        <taxon>Pezizomycotina</taxon>
        <taxon>Eurotiomycetes</taxon>
        <taxon>Eurotiomycetidae</taxon>
        <taxon>Onygenales</taxon>
        <taxon>Ajellomycetaceae</taxon>
        <taxon>Blastomyces</taxon>
    </lineage>
</organism>
<dbReference type="PROSITE" id="PS00108">
    <property type="entry name" value="PROTEIN_KINASE_ST"/>
    <property type="match status" value="1"/>
</dbReference>
<keyword evidence="6" id="KW-0067">ATP-binding</keyword>
<keyword evidence="13" id="KW-1185">Reference proteome</keyword>
<evidence type="ECO:0000259" key="11">
    <source>
        <dbReference type="PROSITE" id="PS51285"/>
    </source>
</evidence>
<comment type="catalytic activity">
    <reaction evidence="7">
        <text>L-threonyl-[protein] + ATP = O-phospho-L-threonyl-[protein] + ADP + H(+)</text>
        <dbReference type="Rhea" id="RHEA:46608"/>
        <dbReference type="Rhea" id="RHEA-COMP:11060"/>
        <dbReference type="Rhea" id="RHEA-COMP:11605"/>
        <dbReference type="ChEBI" id="CHEBI:15378"/>
        <dbReference type="ChEBI" id="CHEBI:30013"/>
        <dbReference type="ChEBI" id="CHEBI:30616"/>
        <dbReference type="ChEBI" id="CHEBI:61977"/>
        <dbReference type="ChEBI" id="CHEBI:456216"/>
        <dbReference type="EC" id="2.7.11.11"/>
    </reaction>
</comment>
<dbReference type="SUPFAM" id="SSF56112">
    <property type="entry name" value="Protein kinase-like (PK-like)"/>
    <property type="match status" value="1"/>
</dbReference>
<dbReference type="AlphaFoldDB" id="A0A1J9Q748"/>
<keyword evidence="4" id="KW-0547">Nucleotide-binding</keyword>
<evidence type="ECO:0000256" key="5">
    <source>
        <dbReference type="ARBA" id="ARBA00022777"/>
    </source>
</evidence>
<comment type="caution">
    <text evidence="12">The sequence shown here is derived from an EMBL/GenBank/DDBJ whole genome shotgun (WGS) entry which is preliminary data.</text>
</comment>
<name>A0A1J9Q748_9EURO</name>
<feature type="compositionally biased region" description="Low complexity" evidence="9">
    <location>
        <begin position="9"/>
        <end position="31"/>
    </location>
</feature>
<dbReference type="Gene3D" id="3.30.200.20">
    <property type="entry name" value="Phosphorylase Kinase, domain 1"/>
    <property type="match status" value="1"/>
</dbReference>
<feature type="region of interest" description="Disordered" evidence="9">
    <location>
        <begin position="1"/>
        <end position="69"/>
    </location>
</feature>
<dbReference type="InterPro" id="IPR000961">
    <property type="entry name" value="AGC-kinase_C"/>
</dbReference>
<evidence type="ECO:0000256" key="4">
    <source>
        <dbReference type="ARBA" id="ARBA00022741"/>
    </source>
</evidence>
<dbReference type="VEuPathDB" id="FungiDB:ACJ73_04331"/>
<evidence type="ECO:0000256" key="6">
    <source>
        <dbReference type="ARBA" id="ARBA00022840"/>
    </source>
</evidence>
<evidence type="ECO:0000256" key="1">
    <source>
        <dbReference type="ARBA" id="ARBA00012444"/>
    </source>
</evidence>
<feature type="region of interest" description="Disordered" evidence="9">
    <location>
        <begin position="387"/>
        <end position="431"/>
    </location>
</feature>
<dbReference type="InterPro" id="IPR000719">
    <property type="entry name" value="Prot_kinase_dom"/>
</dbReference>
<evidence type="ECO:0000256" key="7">
    <source>
        <dbReference type="ARBA" id="ARBA00047292"/>
    </source>
</evidence>
<feature type="domain" description="AGC-kinase C-terminal" evidence="11">
    <location>
        <begin position="372"/>
        <end position="431"/>
    </location>
</feature>
<evidence type="ECO:0000259" key="10">
    <source>
        <dbReference type="PROSITE" id="PS50011"/>
    </source>
</evidence>
<dbReference type="PROSITE" id="PS51285">
    <property type="entry name" value="AGC_KINASE_CTER"/>
    <property type="match status" value="1"/>
</dbReference>
<dbReference type="GO" id="GO:0005829">
    <property type="term" value="C:cytosol"/>
    <property type="evidence" value="ECO:0007669"/>
    <property type="project" value="TreeGrafter"/>
</dbReference>
<keyword evidence="3" id="KW-0808">Transferase</keyword>
<dbReference type="Gene3D" id="1.10.510.10">
    <property type="entry name" value="Transferase(Phosphotransferase) domain 1"/>
    <property type="match status" value="1"/>
</dbReference>
<proteinExistence type="predicted"/>
<evidence type="ECO:0000256" key="3">
    <source>
        <dbReference type="ARBA" id="ARBA00022679"/>
    </source>
</evidence>
<dbReference type="STRING" id="1658174.A0A1J9Q748"/>
<gene>
    <name evidence="12" type="ORF">ACJ73_04331</name>
</gene>
<keyword evidence="5 12" id="KW-0418">Kinase</keyword>
<dbReference type="InterPro" id="IPR011009">
    <property type="entry name" value="Kinase-like_dom_sf"/>
</dbReference>
<dbReference type="InterPro" id="IPR008271">
    <property type="entry name" value="Ser/Thr_kinase_AS"/>
</dbReference>
<dbReference type="FunFam" id="1.10.510.10:FF:000210">
    <property type="entry name" value="Non-specific serine/threonine protein kinase"/>
    <property type="match status" value="1"/>
</dbReference>
<dbReference type="SMART" id="SM00133">
    <property type="entry name" value="S_TK_X"/>
    <property type="match status" value="1"/>
</dbReference>
<sequence>MAAEMLHEQQQATPQRTHQQADIDIDIAAAAEKPPQHNILEIPKKKTPLQPCVPEPPASRPRTPPDIVENREKSRLDIPSGELTVNDFELLKTLGTGKQEAQDSHFSVNISMSNENRLGTFARVWLVRLLKYRDREKRPFALKVLHKADVIKLKQVEHVRNEIKTLAAVAGHPFITTLVATFTDDLSLYMLLEYCPGGEIFTFLRRARRFTEPTAQFYAAEIVLILEFLHDVHGVAYRDLKPENILLDADGHLKLVDFGFAKEIWSRETYTLCGTPEYLAPEVIHNSGHGLAVDWWALGVLIYEFIVGQPPFWDPNPMRIYEQIVEGRLRFPANMPPAAQDIVSQLCKTNPSERLGYIRGGSASVKQHPFFKGINWDDIYHRRTKGPIVPRVDSPTDAGNFEDYPDPPDPSQLTPYTKEMRESHEDMFKNF</sequence>
<reference evidence="12 13" key="1">
    <citation type="submission" date="2015-08" db="EMBL/GenBank/DDBJ databases">
        <title>Emmonsia species relationships and genome sequence.</title>
        <authorList>
            <person name="Cuomo C.A."/>
            <person name="Schwartz I.S."/>
            <person name="Kenyon C."/>
            <person name="De Hoog G.S."/>
            <person name="Govender N.P."/>
            <person name="Botha A."/>
            <person name="Moreno L."/>
            <person name="De Vries M."/>
            <person name="Munoz J.F."/>
            <person name="Stielow J.B."/>
        </authorList>
    </citation>
    <scope>NUCLEOTIDE SEQUENCE [LARGE SCALE GENOMIC DNA]</scope>
    <source>
        <strain evidence="12 13">EI222</strain>
    </source>
</reference>
<dbReference type="GO" id="GO:0004691">
    <property type="term" value="F:cAMP-dependent protein kinase activity"/>
    <property type="evidence" value="ECO:0007669"/>
    <property type="project" value="UniProtKB-EC"/>
</dbReference>
<dbReference type="PROSITE" id="PS50011">
    <property type="entry name" value="PROTEIN_KINASE_DOM"/>
    <property type="match status" value="1"/>
</dbReference>
<accession>A0A1J9Q748</accession>
<dbReference type="GO" id="GO:0005524">
    <property type="term" value="F:ATP binding"/>
    <property type="evidence" value="ECO:0007669"/>
    <property type="project" value="UniProtKB-KW"/>
</dbReference>
<feature type="compositionally biased region" description="Pro residues" evidence="9">
    <location>
        <begin position="51"/>
        <end position="64"/>
    </location>
</feature>
<dbReference type="PANTHER" id="PTHR24353:SF37">
    <property type="entry name" value="CAMP-DEPENDENT PROTEIN KINASE CATALYTIC SUBUNIT PRKX"/>
    <property type="match status" value="1"/>
</dbReference>
<dbReference type="EMBL" id="LGTZ01000590">
    <property type="protein sequence ID" value="OJD24304.1"/>
    <property type="molecule type" value="Genomic_DNA"/>
</dbReference>
<dbReference type="Proteomes" id="UP000242791">
    <property type="component" value="Unassembled WGS sequence"/>
</dbReference>
<dbReference type="OrthoDB" id="63267at2759"/>
<dbReference type="SMART" id="SM00220">
    <property type="entry name" value="S_TKc"/>
    <property type="match status" value="1"/>
</dbReference>
<dbReference type="Pfam" id="PF00069">
    <property type="entry name" value="Pkinase"/>
    <property type="match status" value="1"/>
</dbReference>
<dbReference type="CDD" id="cd05580">
    <property type="entry name" value="STKc_PKA_like"/>
    <property type="match status" value="1"/>
</dbReference>
<keyword evidence="2" id="KW-0723">Serine/threonine-protein kinase</keyword>
<protein>
    <recommendedName>
        <fullName evidence="1">cAMP-dependent protein kinase</fullName>
        <ecNumber evidence="1">2.7.11.11</ecNumber>
    </recommendedName>
</protein>
<evidence type="ECO:0000313" key="13">
    <source>
        <dbReference type="Proteomes" id="UP000242791"/>
    </source>
</evidence>
<feature type="domain" description="Protein kinase" evidence="10">
    <location>
        <begin position="110"/>
        <end position="371"/>
    </location>
</feature>
<dbReference type="GO" id="GO:0005952">
    <property type="term" value="C:cAMP-dependent protein kinase complex"/>
    <property type="evidence" value="ECO:0007669"/>
    <property type="project" value="TreeGrafter"/>
</dbReference>